<sequence length="333" mass="37340">MFSKYLNNTFRRGCLDTFYAFWPGSLEVRLHDVDLSREELAEEAKGWLLFVREECQSTSIPQRRTLVGKWATASQEFRDSYHSRAPACASALAYPAVVSSPPRPDKRFLCLPPVDRHTHPRNYVHLVKLLILLYIHQDEWVGVHPFEGLEAGQAPRCHIPEFLASYSSSSSSSTTITLPEILPALYLAAADFNGLLMTRQGTAVFDVPGHAWFVIDPPGLATGRITIVAFGSNASNIGQVMGFMQMGRLVSDIVDSSIGGPPQYNEPLDMDLPILELLESTRQSNRFLQEAYCSRGNQDVWARIIEQSAPGYLELEAQGREVEFQLEHLLEIE</sequence>
<dbReference type="AlphaFoldDB" id="A0A5N6EFG3"/>
<dbReference type="EMBL" id="ML733500">
    <property type="protein sequence ID" value="KAB8215534.1"/>
    <property type="molecule type" value="Genomic_DNA"/>
</dbReference>
<reference evidence="1 2" key="1">
    <citation type="submission" date="2019-04" db="EMBL/GenBank/DDBJ databases">
        <title>Fungal friends and foes A comparative genomics study of 23 Aspergillus species from section Flavi.</title>
        <authorList>
            <consortium name="DOE Joint Genome Institute"/>
            <person name="Kjaerbolling I."/>
            <person name="Vesth T.C."/>
            <person name="Frisvad J.C."/>
            <person name="Nybo J.L."/>
            <person name="Theobald S."/>
            <person name="Kildgaard S."/>
            <person name="Petersen T.I."/>
            <person name="Kuo A."/>
            <person name="Sato A."/>
            <person name="Lyhne E.K."/>
            <person name="Kogle M.E."/>
            <person name="Wiebenga A."/>
            <person name="Kun R.S."/>
            <person name="Lubbers R.J."/>
            <person name="Makela M.R."/>
            <person name="Barry K."/>
            <person name="Chovatia M."/>
            <person name="Clum A."/>
            <person name="Daum C."/>
            <person name="Haridas S."/>
            <person name="He G."/>
            <person name="LaButti K."/>
            <person name="Lipzen A."/>
            <person name="Mondo S."/>
            <person name="Pangilinan J."/>
            <person name="Riley R."/>
            <person name="Salamov A."/>
            <person name="Simmons B.A."/>
            <person name="Magnuson J.K."/>
            <person name="Henrissat B."/>
            <person name="Mortensen U.H."/>
            <person name="Larsen T.O."/>
            <person name="De vries R.P."/>
            <person name="Grigoriev I.V."/>
            <person name="Machida M."/>
            <person name="Baker S.E."/>
            <person name="Andersen M.R."/>
        </authorList>
    </citation>
    <scope>NUCLEOTIDE SEQUENCE [LARGE SCALE GENOMIC DNA]</scope>
    <source>
        <strain evidence="1 2">CBS 126849</strain>
    </source>
</reference>
<evidence type="ECO:0000313" key="1">
    <source>
        <dbReference type="EMBL" id="KAB8215534.1"/>
    </source>
</evidence>
<name>A0A5N6EFG3_9EURO</name>
<evidence type="ECO:0000313" key="2">
    <source>
        <dbReference type="Proteomes" id="UP000326799"/>
    </source>
</evidence>
<dbReference type="Proteomes" id="UP000326799">
    <property type="component" value="Unassembled WGS sequence"/>
</dbReference>
<keyword evidence="2" id="KW-1185">Reference proteome</keyword>
<organism evidence="1 2">
    <name type="scientific">Aspergillus novoparasiticus</name>
    <dbReference type="NCBI Taxonomy" id="986946"/>
    <lineage>
        <taxon>Eukaryota</taxon>
        <taxon>Fungi</taxon>
        <taxon>Dikarya</taxon>
        <taxon>Ascomycota</taxon>
        <taxon>Pezizomycotina</taxon>
        <taxon>Eurotiomycetes</taxon>
        <taxon>Eurotiomycetidae</taxon>
        <taxon>Eurotiales</taxon>
        <taxon>Aspergillaceae</taxon>
        <taxon>Aspergillus</taxon>
        <taxon>Aspergillus subgen. Circumdati</taxon>
    </lineage>
</organism>
<protein>
    <submittedName>
        <fullName evidence="1">Uncharacterized protein</fullName>
    </submittedName>
</protein>
<accession>A0A5N6EFG3</accession>
<proteinExistence type="predicted"/>
<gene>
    <name evidence="1" type="ORF">BDV33DRAFT_227536</name>
</gene>